<evidence type="ECO:0000313" key="1">
    <source>
        <dbReference type="EMBL" id="KAK8373312.1"/>
    </source>
</evidence>
<protein>
    <submittedName>
        <fullName evidence="1">Uncharacterized protein</fullName>
    </submittedName>
</protein>
<comment type="caution">
    <text evidence="1">The sequence shown here is derived from an EMBL/GenBank/DDBJ whole genome shotgun (WGS) entry which is preliminary data.</text>
</comment>
<dbReference type="EMBL" id="JARAKH010001243">
    <property type="protein sequence ID" value="KAK8373312.1"/>
    <property type="molecule type" value="Genomic_DNA"/>
</dbReference>
<accession>A0AAW0SGE1</accession>
<proteinExistence type="predicted"/>
<organism evidence="1 2">
    <name type="scientific">Scylla paramamosain</name>
    <name type="common">Mud crab</name>
    <dbReference type="NCBI Taxonomy" id="85552"/>
    <lineage>
        <taxon>Eukaryota</taxon>
        <taxon>Metazoa</taxon>
        <taxon>Ecdysozoa</taxon>
        <taxon>Arthropoda</taxon>
        <taxon>Crustacea</taxon>
        <taxon>Multicrustacea</taxon>
        <taxon>Malacostraca</taxon>
        <taxon>Eumalacostraca</taxon>
        <taxon>Eucarida</taxon>
        <taxon>Decapoda</taxon>
        <taxon>Pleocyemata</taxon>
        <taxon>Brachyura</taxon>
        <taxon>Eubrachyura</taxon>
        <taxon>Portunoidea</taxon>
        <taxon>Portunidae</taxon>
        <taxon>Portuninae</taxon>
        <taxon>Scylla</taxon>
    </lineage>
</organism>
<sequence>MSPAGRLASPRFVEEVPDKRLEGVMCWAFQWVIPGAGRSDGRVGQAVLQADLGRPFKISKIRPQLGY</sequence>
<dbReference type="Proteomes" id="UP001487740">
    <property type="component" value="Unassembled WGS sequence"/>
</dbReference>
<dbReference type="AlphaFoldDB" id="A0AAW0SGE1"/>
<name>A0AAW0SGE1_SCYPA</name>
<keyword evidence="2" id="KW-1185">Reference proteome</keyword>
<gene>
    <name evidence="1" type="ORF">O3P69_014954</name>
</gene>
<reference evidence="1 2" key="1">
    <citation type="submission" date="2023-03" db="EMBL/GenBank/DDBJ databases">
        <title>High-quality genome of Scylla paramamosain provides insights in environmental adaptation.</title>
        <authorList>
            <person name="Zhang L."/>
        </authorList>
    </citation>
    <scope>NUCLEOTIDE SEQUENCE [LARGE SCALE GENOMIC DNA]</scope>
    <source>
        <strain evidence="1">LZ_2023a</strain>
        <tissue evidence="1">Muscle</tissue>
    </source>
</reference>
<evidence type="ECO:0000313" key="2">
    <source>
        <dbReference type="Proteomes" id="UP001487740"/>
    </source>
</evidence>